<evidence type="ECO:0000313" key="2">
    <source>
        <dbReference type="Proteomes" id="UP001165122"/>
    </source>
</evidence>
<proteinExistence type="predicted"/>
<protein>
    <submittedName>
        <fullName evidence="1">Uncharacterized protein</fullName>
    </submittedName>
</protein>
<dbReference type="AlphaFoldDB" id="A0A9W7KZD6"/>
<keyword evidence="2" id="KW-1185">Reference proteome</keyword>
<reference evidence="2" key="1">
    <citation type="journal article" date="2023" name="Commun. Biol.">
        <title>Genome analysis of Parmales, the sister group of diatoms, reveals the evolutionary specialization of diatoms from phago-mixotrophs to photoautotrophs.</title>
        <authorList>
            <person name="Ban H."/>
            <person name="Sato S."/>
            <person name="Yoshikawa S."/>
            <person name="Yamada K."/>
            <person name="Nakamura Y."/>
            <person name="Ichinomiya M."/>
            <person name="Sato N."/>
            <person name="Blanc-Mathieu R."/>
            <person name="Endo H."/>
            <person name="Kuwata A."/>
            <person name="Ogata H."/>
        </authorList>
    </citation>
    <scope>NUCLEOTIDE SEQUENCE [LARGE SCALE GENOMIC DNA]</scope>
    <source>
        <strain evidence="2">NIES 3700</strain>
    </source>
</reference>
<name>A0A9W7KZD6_9STRA</name>
<comment type="caution">
    <text evidence="1">The sequence shown here is derived from an EMBL/GenBank/DDBJ whole genome shotgun (WGS) entry which is preliminary data.</text>
</comment>
<organism evidence="1 2">
    <name type="scientific">Triparma laevis f. longispina</name>
    <dbReference type="NCBI Taxonomy" id="1714387"/>
    <lineage>
        <taxon>Eukaryota</taxon>
        <taxon>Sar</taxon>
        <taxon>Stramenopiles</taxon>
        <taxon>Ochrophyta</taxon>
        <taxon>Bolidophyceae</taxon>
        <taxon>Parmales</taxon>
        <taxon>Triparmaceae</taxon>
        <taxon>Triparma</taxon>
    </lineage>
</organism>
<sequence length="209" mass="22981">MPLPPPSTLTFTQAEIAALFEQSVQQFMLKGNSIGDSADFEYAQALFSTFLGYAREITIAAAFTGDVGGKALDDNKNEISPTLDFSPSPPESTIAPRASISGDFSSMGRIISTKPRSTLFKAVRIVPVQGEKLSALAVLSAPEASKFVEDYNKDVAFENKKAFQMDKVLQRSSRLQSPLKQFSRLSRGDYRLHVFYAFVRLGHFTHTAD</sequence>
<gene>
    <name evidence="1" type="ORF">TrLO_g12403</name>
</gene>
<dbReference type="EMBL" id="BRXW01000265">
    <property type="protein sequence ID" value="GMI16775.1"/>
    <property type="molecule type" value="Genomic_DNA"/>
</dbReference>
<accession>A0A9W7KZD6</accession>
<dbReference type="Proteomes" id="UP001165122">
    <property type="component" value="Unassembled WGS sequence"/>
</dbReference>
<evidence type="ECO:0000313" key="1">
    <source>
        <dbReference type="EMBL" id="GMI16775.1"/>
    </source>
</evidence>